<keyword evidence="2" id="KW-1185">Reference proteome</keyword>
<reference evidence="1" key="1">
    <citation type="submission" date="2022-01" db="EMBL/GenBank/DDBJ databases">
        <title>Comparative genomics reveals a dynamic genome evolution in the ectomycorrhizal milk-cap (Lactarius) mushrooms.</title>
        <authorList>
            <consortium name="DOE Joint Genome Institute"/>
            <person name="Lebreton A."/>
            <person name="Tang N."/>
            <person name="Kuo A."/>
            <person name="LaButti K."/>
            <person name="Drula E."/>
            <person name="Barry K."/>
            <person name="Clum A."/>
            <person name="Lipzen A."/>
            <person name="Mousain D."/>
            <person name="Ng V."/>
            <person name="Wang R."/>
            <person name="Wang X."/>
            <person name="Dai Y."/>
            <person name="Henrissat B."/>
            <person name="Grigoriev I.V."/>
            <person name="Guerin-Laguette A."/>
            <person name="Yu F."/>
            <person name="Martin F.M."/>
        </authorList>
    </citation>
    <scope>NUCLEOTIDE SEQUENCE</scope>
    <source>
        <strain evidence="1">QP</strain>
    </source>
</reference>
<name>A0AAD4L4E9_9AGAM</name>
<gene>
    <name evidence="1" type="ORF">EDB92DRAFT_1958033</name>
</gene>
<protein>
    <submittedName>
        <fullName evidence="1">Uncharacterized protein</fullName>
    </submittedName>
</protein>
<comment type="caution">
    <text evidence="1">The sequence shown here is derived from an EMBL/GenBank/DDBJ whole genome shotgun (WGS) entry which is preliminary data.</text>
</comment>
<proteinExistence type="predicted"/>
<sequence>MPHSSVSRTILPPLLSLSLPRTTVPAVKHLTAVSTLKHVEDVPITFAVEELLQQHAPGTINQTADEDTDDWSLFAPRTPVSLPSLVSVTTPIDPTDEMPPIDEDNAPHISIISQIDPSPPHTDTTPILPLVTPDVPPMKESALPDQPRTSRRCATTLPVDCPLSSHAFTKCEREYNTDDESFSCSHKQLTRRSVPLSRSYIRRCPALRIPPFNNSSG</sequence>
<organism evidence="1 2">
    <name type="scientific">Lactarius akahatsu</name>
    <dbReference type="NCBI Taxonomy" id="416441"/>
    <lineage>
        <taxon>Eukaryota</taxon>
        <taxon>Fungi</taxon>
        <taxon>Dikarya</taxon>
        <taxon>Basidiomycota</taxon>
        <taxon>Agaricomycotina</taxon>
        <taxon>Agaricomycetes</taxon>
        <taxon>Russulales</taxon>
        <taxon>Russulaceae</taxon>
        <taxon>Lactarius</taxon>
    </lineage>
</organism>
<dbReference type="AlphaFoldDB" id="A0AAD4L4E9"/>
<dbReference type="EMBL" id="JAKELL010000311">
    <property type="protein sequence ID" value="KAH8977446.1"/>
    <property type="molecule type" value="Genomic_DNA"/>
</dbReference>
<evidence type="ECO:0000313" key="1">
    <source>
        <dbReference type="EMBL" id="KAH8977446.1"/>
    </source>
</evidence>
<dbReference type="Proteomes" id="UP001201163">
    <property type="component" value="Unassembled WGS sequence"/>
</dbReference>
<evidence type="ECO:0000313" key="2">
    <source>
        <dbReference type="Proteomes" id="UP001201163"/>
    </source>
</evidence>
<accession>A0AAD4L4E9</accession>